<dbReference type="GeneID" id="9825012"/>
<proteinExistence type="predicted"/>
<sequence>MAPSFLLPEIILEPPPTIMRGQFLLLLLFISVTVGCFAENNLEDHKSDNVILCEIEGKVGKIDQRLDGNLVNCRSSGPKCSIDPNDGFNTTKKNVKCRESNGNMFWEVVKHCSFRVHYKRIAVCISETSDCSNILFTCSSITTFKPIFFISIGIIVGSSLLAFLLHYIYQYCYRVENYTLPLTENQLRKARRHCMDKLEKKMVLQHRYVKI</sequence>
<dbReference type="HOGENOM" id="CLU_1305879_0_0_1"/>
<dbReference type="RefSeq" id="XP_003096778.2">
    <property type="nucleotide sequence ID" value="XM_003096730.2"/>
</dbReference>
<reference evidence="1" key="1">
    <citation type="submission" date="2007-07" db="EMBL/GenBank/DDBJ databases">
        <title>PCAP assembly of the Caenorhabditis remanei genome.</title>
        <authorList>
            <consortium name="The Caenorhabditis remanei Sequencing Consortium"/>
            <person name="Wilson R.K."/>
        </authorList>
    </citation>
    <scope>NUCLEOTIDE SEQUENCE [LARGE SCALE GENOMIC DNA]</scope>
    <source>
        <strain evidence="1">PB4641</strain>
    </source>
</reference>
<organism evidence="2">
    <name type="scientific">Caenorhabditis remanei</name>
    <name type="common">Caenorhabditis vulgaris</name>
    <dbReference type="NCBI Taxonomy" id="31234"/>
    <lineage>
        <taxon>Eukaryota</taxon>
        <taxon>Metazoa</taxon>
        <taxon>Ecdysozoa</taxon>
        <taxon>Nematoda</taxon>
        <taxon>Chromadorea</taxon>
        <taxon>Rhabditida</taxon>
        <taxon>Rhabditina</taxon>
        <taxon>Rhabditomorpha</taxon>
        <taxon>Rhabditoidea</taxon>
        <taxon>Rhabditidae</taxon>
        <taxon>Peloderinae</taxon>
        <taxon>Caenorhabditis</taxon>
    </lineage>
</organism>
<gene>
    <name evidence="1" type="ORF">CRE_23659</name>
</gene>
<dbReference type="OMA" id="NVILCEI"/>
<dbReference type="CTD" id="9825012"/>
<name>E3N4C2_CAERE</name>
<protein>
    <submittedName>
        <fullName evidence="1">Uncharacterized protein</fullName>
    </submittedName>
</protein>
<dbReference type="AlphaFoldDB" id="E3N4C2"/>
<keyword evidence="2" id="KW-1185">Reference proteome</keyword>
<dbReference type="KEGG" id="crq:GCK72_022333"/>
<dbReference type="EMBL" id="DS268524">
    <property type="protein sequence ID" value="EFO85421.1"/>
    <property type="molecule type" value="Genomic_DNA"/>
</dbReference>
<dbReference type="Proteomes" id="UP000008281">
    <property type="component" value="Unassembled WGS sequence"/>
</dbReference>
<evidence type="ECO:0000313" key="1">
    <source>
        <dbReference type="EMBL" id="EFO85421.1"/>
    </source>
</evidence>
<accession>E3N4C2</accession>
<evidence type="ECO:0000313" key="2">
    <source>
        <dbReference type="Proteomes" id="UP000008281"/>
    </source>
</evidence>